<evidence type="ECO:0000256" key="1">
    <source>
        <dbReference type="SAM" id="MobiDB-lite"/>
    </source>
</evidence>
<organism evidence="2 3">
    <name type="scientific">Massariosphaeria phaeospora</name>
    <dbReference type="NCBI Taxonomy" id="100035"/>
    <lineage>
        <taxon>Eukaryota</taxon>
        <taxon>Fungi</taxon>
        <taxon>Dikarya</taxon>
        <taxon>Ascomycota</taxon>
        <taxon>Pezizomycotina</taxon>
        <taxon>Dothideomycetes</taxon>
        <taxon>Pleosporomycetidae</taxon>
        <taxon>Pleosporales</taxon>
        <taxon>Pleosporales incertae sedis</taxon>
        <taxon>Massariosphaeria</taxon>
    </lineage>
</organism>
<dbReference type="OrthoDB" id="2588098at2759"/>
<gene>
    <name evidence="2" type="ORF">BDV95DRAFT_605128</name>
</gene>
<feature type="region of interest" description="Disordered" evidence="1">
    <location>
        <begin position="395"/>
        <end position="426"/>
    </location>
</feature>
<reference evidence="2 3" key="1">
    <citation type="submission" date="2020-01" db="EMBL/GenBank/DDBJ databases">
        <authorList>
            <consortium name="DOE Joint Genome Institute"/>
            <person name="Haridas S."/>
            <person name="Albert R."/>
            <person name="Binder M."/>
            <person name="Bloem J."/>
            <person name="Labutti K."/>
            <person name="Salamov A."/>
            <person name="Andreopoulos B."/>
            <person name="Baker S.E."/>
            <person name="Barry K."/>
            <person name="Bills G."/>
            <person name="Bluhm B.H."/>
            <person name="Cannon C."/>
            <person name="Castanera R."/>
            <person name="Culley D.E."/>
            <person name="Daum C."/>
            <person name="Ezra D."/>
            <person name="Gonzalez J.B."/>
            <person name="Henrissat B."/>
            <person name="Kuo A."/>
            <person name="Liang C."/>
            <person name="Lipzen A."/>
            <person name="Lutzoni F."/>
            <person name="Magnuson J."/>
            <person name="Mondo S."/>
            <person name="Nolan M."/>
            <person name="Ohm R."/>
            <person name="Pangilinan J."/>
            <person name="Park H.-J.H."/>
            <person name="Ramirez L."/>
            <person name="Alfaro M."/>
            <person name="Sun H."/>
            <person name="Tritt A."/>
            <person name="Yoshinaga Y."/>
            <person name="Zwiers L.-H.L."/>
            <person name="Turgeon B.G."/>
            <person name="Goodwin S.B."/>
            <person name="Spatafora J.W."/>
            <person name="Crous P.W."/>
            <person name="Grigoriev I.V."/>
        </authorList>
    </citation>
    <scope>NUCLEOTIDE SEQUENCE [LARGE SCALE GENOMIC DNA]</scope>
    <source>
        <strain evidence="2 3">CBS 611.86</strain>
    </source>
</reference>
<accession>A0A7C8MCN5</accession>
<dbReference type="Proteomes" id="UP000481861">
    <property type="component" value="Unassembled WGS sequence"/>
</dbReference>
<evidence type="ECO:0000313" key="2">
    <source>
        <dbReference type="EMBL" id="KAF2873641.1"/>
    </source>
</evidence>
<keyword evidence="3" id="KW-1185">Reference proteome</keyword>
<proteinExistence type="predicted"/>
<name>A0A7C8MCN5_9PLEO</name>
<protein>
    <submittedName>
        <fullName evidence="2">Uncharacterized protein</fullName>
    </submittedName>
</protein>
<sequence>MCFSPLEVVDSFPADYYLICPDLAQFQTQAGHTCTNLATFFPEHSQHAPWLWSTFAKPLAGAQHGQIYLHGFSTANLSPLEQLPNEIIDYLIGLLSENKQDVLAMGLSSGVLWPVVLHHVHREYQLSTVSWAGHSVAFHGRNSTCMPPSFDKVRPAVTKLISTIDRYSYNPIFDPHTVYSRDHECSFKNAKSSEQDWLNVVDVSKHWTGLDAADWLDIEADISQSYMFPQDRVWVLRNVTEGQFIRSDKLIPSEYIDPTRRRLPESTTVTKVLGLFKNSHSYGKRHVTNDILPISFAQIVLILCCYTSNIPLVESPFAFHTGRWAGHRLDIVTLEEHLKESSIKSWKDVSEPIVNDVGNLRWWVAHLGGEFNAKNVNGHWDKVFKERDMFRTWKGDQCAPKPQQEKSSGLQFLKRKPRKDRTDCCP</sequence>
<evidence type="ECO:0000313" key="3">
    <source>
        <dbReference type="Proteomes" id="UP000481861"/>
    </source>
</evidence>
<dbReference type="AlphaFoldDB" id="A0A7C8MCN5"/>
<dbReference type="EMBL" id="JAADJZ010000007">
    <property type="protein sequence ID" value="KAF2873641.1"/>
    <property type="molecule type" value="Genomic_DNA"/>
</dbReference>
<comment type="caution">
    <text evidence="2">The sequence shown here is derived from an EMBL/GenBank/DDBJ whole genome shotgun (WGS) entry which is preliminary data.</text>
</comment>